<keyword evidence="9" id="KW-1185">Reference proteome</keyword>
<dbReference type="RefSeq" id="WP_340368069.1">
    <property type="nucleotide sequence ID" value="NZ_JBBKZV010000049.1"/>
</dbReference>
<keyword evidence="2" id="KW-0813">Transport</keyword>
<feature type="transmembrane region" description="Helical" evidence="7">
    <location>
        <begin position="220"/>
        <end position="240"/>
    </location>
</feature>
<protein>
    <submittedName>
        <fullName evidence="8">AEC family transporter</fullName>
    </submittedName>
</protein>
<comment type="subcellular location">
    <subcellularLocation>
        <location evidence="1">Membrane</location>
        <topology evidence="1">Multi-pass membrane protein</topology>
    </subcellularLocation>
</comment>
<evidence type="ECO:0000256" key="1">
    <source>
        <dbReference type="ARBA" id="ARBA00004141"/>
    </source>
</evidence>
<evidence type="ECO:0000256" key="5">
    <source>
        <dbReference type="ARBA" id="ARBA00022989"/>
    </source>
</evidence>
<proteinExistence type="predicted"/>
<dbReference type="InterPro" id="IPR004776">
    <property type="entry name" value="Mem_transp_PIN-like"/>
</dbReference>
<feature type="transmembrane region" description="Helical" evidence="7">
    <location>
        <begin position="278"/>
        <end position="298"/>
    </location>
</feature>
<evidence type="ECO:0000256" key="4">
    <source>
        <dbReference type="ARBA" id="ARBA00022692"/>
    </source>
</evidence>
<dbReference type="PANTHER" id="PTHR36838">
    <property type="entry name" value="AUXIN EFFLUX CARRIER FAMILY PROTEIN"/>
    <property type="match status" value="1"/>
</dbReference>
<dbReference type="Proteomes" id="UP001363010">
    <property type="component" value="Unassembled WGS sequence"/>
</dbReference>
<feature type="transmembrane region" description="Helical" evidence="7">
    <location>
        <begin position="246"/>
        <end position="266"/>
    </location>
</feature>
<name>A0ABU8WAU1_9BURK</name>
<keyword evidence="5 7" id="KW-1133">Transmembrane helix</keyword>
<feature type="transmembrane region" description="Helical" evidence="7">
    <location>
        <begin position="126"/>
        <end position="147"/>
    </location>
</feature>
<feature type="transmembrane region" description="Helical" evidence="7">
    <location>
        <begin position="72"/>
        <end position="91"/>
    </location>
</feature>
<reference evidence="8 9" key="1">
    <citation type="submission" date="2024-03" db="EMBL/GenBank/DDBJ databases">
        <title>Novel species of the genus Variovorax.</title>
        <authorList>
            <person name="Liu Q."/>
            <person name="Xin Y.-H."/>
        </authorList>
    </citation>
    <scope>NUCLEOTIDE SEQUENCE [LARGE SCALE GENOMIC DNA]</scope>
    <source>
        <strain evidence="8 9">KACC 18501</strain>
    </source>
</reference>
<comment type="caution">
    <text evidence="8">The sequence shown here is derived from an EMBL/GenBank/DDBJ whole genome shotgun (WGS) entry which is preliminary data.</text>
</comment>
<keyword evidence="3" id="KW-1003">Cell membrane</keyword>
<evidence type="ECO:0000256" key="6">
    <source>
        <dbReference type="ARBA" id="ARBA00023136"/>
    </source>
</evidence>
<evidence type="ECO:0000256" key="2">
    <source>
        <dbReference type="ARBA" id="ARBA00022448"/>
    </source>
</evidence>
<sequence length="303" mass="31286">MRGGAWLEIYLRLATLLLPVICCAAVGAAWAIKKKAYPAEFVATLATVVSTPALVFYTLMTTRLDGTQLLEAGAASLLGLAAAAVLSGVALRSMKMPATTLGPAATFPNAGNLGLPIAQLAFGDSGLAVALAFFAINSVIQHTLGVWVTSRGVDRAPRWPKGVIVACLLAVAFRTSGVKLPDPVIESARLVGSLAVPLMLLSLGYALASVSRAGIRQGALLGAIRLVVGVLAGALVVQALRLPPLVAGVLTLQLAMPVAVVSSIYVQRYSSHGDEAAGAVLVSTAVFFVLCPLLIWFADTSRF</sequence>
<feature type="transmembrane region" description="Helical" evidence="7">
    <location>
        <begin position="41"/>
        <end position="60"/>
    </location>
</feature>
<accession>A0ABU8WAU1</accession>
<gene>
    <name evidence="8" type="ORF">WKW80_34445</name>
</gene>
<keyword evidence="4 7" id="KW-0812">Transmembrane</keyword>
<keyword evidence="6 7" id="KW-0472">Membrane</keyword>
<dbReference type="EMBL" id="JBBKZV010000049">
    <property type="protein sequence ID" value="MEJ8827038.1"/>
    <property type="molecule type" value="Genomic_DNA"/>
</dbReference>
<evidence type="ECO:0000313" key="9">
    <source>
        <dbReference type="Proteomes" id="UP001363010"/>
    </source>
</evidence>
<organism evidence="8 9">
    <name type="scientific">Variovorax humicola</name>
    <dbReference type="NCBI Taxonomy" id="1769758"/>
    <lineage>
        <taxon>Bacteria</taxon>
        <taxon>Pseudomonadati</taxon>
        <taxon>Pseudomonadota</taxon>
        <taxon>Betaproteobacteria</taxon>
        <taxon>Burkholderiales</taxon>
        <taxon>Comamonadaceae</taxon>
        <taxon>Variovorax</taxon>
    </lineage>
</organism>
<dbReference type="Pfam" id="PF03547">
    <property type="entry name" value="Mem_trans"/>
    <property type="match status" value="1"/>
</dbReference>
<feature type="transmembrane region" description="Helical" evidence="7">
    <location>
        <begin position="190"/>
        <end position="208"/>
    </location>
</feature>
<evidence type="ECO:0000256" key="3">
    <source>
        <dbReference type="ARBA" id="ARBA00022475"/>
    </source>
</evidence>
<evidence type="ECO:0000313" key="8">
    <source>
        <dbReference type="EMBL" id="MEJ8827038.1"/>
    </source>
</evidence>
<dbReference type="PANTHER" id="PTHR36838:SF1">
    <property type="entry name" value="SLR1864 PROTEIN"/>
    <property type="match status" value="1"/>
</dbReference>
<evidence type="ECO:0000256" key="7">
    <source>
        <dbReference type="SAM" id="Phobius"/>
    </source>
</evidence>